<proteinExistence type="predicted"/>
<dbReference type="Gene3D" id="3.90.1720.10">
    <property type="entry name" value="endopeptidase domain like (from Nostoc punctiforme)"/>
    <property type="match status" value="1"/>
</dbReference>
<dbReference type="InterPro" id="IPR038765">
    <property type="entry name" value="Papain-like_cys_pep_sf"/>
</dbReference>
<dbReference type="AlphaFoldDB" id="A0A1N7Q8W7"/>
<protein>
    <submittedName>
        <fullName evidence="3">Surface antigen</fullName>
    </submittedName>
</protein>
<dbReference type="EMBL" id="FTOG01000014">
    <property type="protein sequence ID" value="SIT19302.1"/>
    <property type="molecule type" value="Genomic_DNA"/>
</dbReference>
<reference evidence="4" key="1">
    <citation type="submission" date="2017-01" db="EMBL/GenBank/DDBJ databases">
        <authorList>
            <person name="Varghese N."/>
            <person name="Submissions S."/>
        </authorList>
    </citation>
    <scope>NUCLEOTIDE SEQUENCE [LARGE SCALE GENOMIC DNA]</scope>
    <source>
        <strain evidence="4">DSM 19945</strain>
    </source>
</reference>
<dbReference type="SUPFAM" id="SSF54001">
    <property type="entry name" value="Cysteine proteinases"/>
    <property type="match status" value="1"/>
</dbReference>
<organism evidence="3 4">
    <name type="scientific">Rhodobacter aestuarii</name>
    <dbReference type="NCBI Taxonomy" id="453582"/>
    <lineage>
        <taxon>Bacteria</taxon>
        <taxon>Pseudomonadati</taxon>
        <taxon>Pseudomonadota</taxon>
        <taxon>Alphaproteobacteria</taxon>
        <taxon>Rhodobacterales</taxon>
        <taxon>Rhodobacter group</taxon>
        <taxon>Rhodobacter</taxon>
    </lineage>
</organism>
<dbReference type="PROSITE" id="PS51257">
    <property type="entry name" value="PROKAR_LIPOPROTEIN"/>
    <property type="match status" value="1"/>
</dbReference>
<dbReference type="InterPro" id="IPR007921">
    <property type="entry name" value="CHAP_dom"/>
</dbReference>
<feature type="signal peptide" evidence="1">
    <location>
        <begin position="1"/>
        <end position="26"/>
    </location>
</feature>
<sequence length="195" mass="21502">MTKSLLFMNWTLKLPLVLGLALGLSACGEAPTQSSKSFLNFASARPEPEGIDPERKAFAIAMAKELRARGQRVWCVPFARNASGIEIRGNARTWWSQAEGVYGRGHTPKPGAVMAFTGTRKLPLGHVAVVSEVVSEREIRIDHANWKRNQLSFGMTVVDVSQKNDWSAVRVMSTPGQLGRVYPVSGFIYEPETRS</sequence>
<evidence type="ECO:0000313" key="4">
    <source>
        <dbReference type="Proteomes" id="UP000186221"/>
    </source>
</evidence>
<feature type="chain" id="PRO_5012410720" evidence="1">
    <location>
        <begin position="27"/>
        <end position="195"/>
    </location>
</feature>
<keyword evidence="4" id="KW-1185">Reference proteome</keyword>
<evidence type="ECO:0000256" key="1">
    <source>
        <dbReference type="SAM" id="SignalP"/>
    </source>
</evidence>
<dbReference type="Proteomes" id="UP000186221">
    <property type="component" value="Unassembled WGS sequence"/>
</dbReference>
<dbReference type="PROSITE" id="PS50911">
    <property type="entry name" value="CHAP"/>
    <property type="match status" value="1"/>
</dbReference>
<dbReference type="RefSeq" id="WP_245826600.1">
    <property type="nucleotide sequence ID" value="NZ_FTOG01000014.1"/>
</dbReference>
<feature type="domain" description="Peptidase C51" evidence="2">
    <location>
        <begin position="47"/>
        <end position="173"/>
    </location>
</feature>
<dbReference type="STRING" id="453582.SAMN05421580_11436"/>
<evidence type="ECO:0000313" key="3">
    <source>
        <dbReference type="EMBL" id="SIT19302.1"/>
    </source>
</evidence>
<gene>
    <name evidence="3" type="ORF">SAMN05421580_11436</name>
</gene>
<evidence type="ECO:0000259" key="2">
    <source>
        <dbReference type="PROSITE" id="PS50911"/>
    </source>
</evidence>
<keyword evidence="1" id="KW-0732">Signal</keyword>
<name>A0A1N7Q8W7_9RHOB</name>
<accession>A0A1N7Q8W7</accession>
<dbReference type="Pfam" id="PF05257">
    <property type="entry name" value="CHAP"/>
    <property type="match status" value="1"/>
</dbReference>